<keyword evidence="2" id="KW-1185">Reference proteome</keyword>
<organism evidence="1 2">
    <name type="scientific">Araneus ventricosus</name>
    <name type="common">Orbweaver spider</name>
    <name type="synonym">Epeira ventricosa</name>
    <dbReference type="NCBI Taxonomy" id="182803"/>
    <lineage>
        <taxon>Eukaryota</taxon>
        <taxon>Metazoa</taxon>
        <taxon>Ecdysozoa</taxon>
        <taxon>Arthropoda</taxon>
        <taxon>Chelicerata</taxon>
        <taxon>Arachnida</taxon>
        <taxon>Araneae</taxon>
        <taxon>Araneomorphae</taxon>
        <taxon>Entelegynae</taxon>
        <taxon>Araneoidea</taxon>
        <taxon>Araneidae</taxon>
        <taxon>Araneus</taxon>
    </lineage>
</organism>
<dbReference type="AlphaFoldDB" id="A0A4Y2L1F8"/>
<evidence type="ECO:0000313" key="1">
    <source>
        <dbReference type="EMBL" id="GBN07593.1"/>
    </source>
</evidence>
<evidence type="ECO:0000313" key="2">
    <source>
        <dbReference type="Proteomes" id="UP000499080"/>
    </source>
</evidence>
<dbReference type="EMBL" id="BGPR01005171">
    <property type="protein sequence ID" value="GBN07593.1"/>
    <property type="molecule type" value="Genomic_DNA"/>
</dbReference>
<gene>
    <name evidence="1" type="ORF">AVEN_260993_1</name>
</gene>
<reference evidence="1 2" key="1">
    <citation type="journal article" date="2019" name="Sci. Rep.">
        <title>Orb-weaving spider Araneus ventricosus genome elucidates the spidroin gene catalogue.</title>
        <authorList>
            <person name="Kono N."/>
            <person name="Nakamura H."/>
            <person name="Ohtoshi R."/>
            <person name="Moran D.A.P."/>
            <person name="Shinohara A."/>
            <person name="Yoshida Y."/>
            <person name="Fujiwara M."/>
            <person name="Mori M."/>
            <person name="Tomita M."/>
            <person name="Arakawa K."/>
        </authorList>
    </citation>
    <scope>NUCLEOTIDE SEQUENCE [LARGE SCALE GENOMIC DNA]</scope>
</reference>
<proteinExistence type="predicted"/>
<name>A0A4Y2L1F8_ARAVE</name>
<dbReference type="Proteomes" id="UP000499080">
    <property type="component" value="Unassembled WGS sequence"/>
</dbReference>
<protein>
    <submittedName>
        <fullName evidence="1">Uncharacterized protein</fullName>
    </submittedName>
</protein>
<sequence>MSSPYSHTCIRPIQLETKLIRPGNVFPVINSPMVVLLGPGEEYSFVQCSQQRYTSGPSALRSHINNGPLNSSHADTCRCPIIETRGNLRKYCTSVSFKDSRLTSMVQFLQGLSTASPMAKFDVLPDTRYSRYTREMVVRENLIFIATSEMLCPISRAPTITPRSKSLNLENMPLQQQEPI</sequence>
<accession>A0A4Y2L1F8</accession>
<comment type="caution">
    <text evidence="1">The sequence shown here is derived from an EMBL/GenBank/DDBJ whole genome shotgun (WGS) entry which is preliminary data.</text>
</comment>